<dbReference type="InterPro" id="IPR036236">
    <property type="entry name" value="Znf_C2H2_sf"/>
</dbReference>
<feature type="region of interest" description="Disordered" evidence="14">
    <location>
        <begin position="158"/>
        <end position="193"/>
    </location>
</feature>
<evidence type="ECO:0000313" key="17">
    <source>
        <dbReference type="EMBL" id="KAL2803963.1"/>
    </source>
</evidence>
<dbReference type="SMART" id="SM00355">
    <property type="entry name" value="ZnF_C2H2"/>
    <property type="match status" value="13"/>
</dbReference>
<organism evidence="17 18">
    <name type="scientific">Daubentonia madagascariensis</name>
    <name type="common">Aye-aye</name>
    <name type="synonym">Sciurus madagascariensis</name>
    <dbReference type="NCBI Taxonomy" id="31869"/>
    <lineage>
        <taxon>Eukaryota</taxon>
        <taxon>Metazoa</taxon>
        <taxon>Chordata</taxon>
        <taxon>Craniata</taxon>
        <taxon>Vertebrata</taxon>
        <taxon>Euteleostomi</taxon>
        <taxon>Mammalia</taxon>
        <taxon>Eutheria</taxon>
        <taxon>Euarchontoglires</taxon>
        <taxon>Primates</taxon>
        <taxon>Strepsirrhini</taxon>
        <taxon>Chiromyiformes</taxon>
        <taxon>Daubentoniidae</taxon>
        <taxon>Daubentonia</taxon>
    </lineage>
</organism>
<dbReference type="PROSITE" id="PS00028">
    <property type="entry name" value="ZINC_FINGER_C2H2_1"/>
    <property type="match status" value="13"/>
</dbReference>
<protein>
    <submittedName>
        <fullName evidence="17">Zinc finger protein with KRAB and SCAN domains 7 isoform 1</fullName>
    </submittedName>
</protein>
<dbReference type="GO" id="GO:0005634">
    <property type="term" value="C:nucleus"/>
    <property type="evidence" value="ECO:0007669"/>
    <property type="project" value="UniProtKB-SubCell"/>
</dbReference>
<evidence type="ECO:0000259" key="16">
    <source>
        <dbReference type="PROSITE" id="PS50804"/>
    </source>
</evidence>
<dbReference type="FunFam" id="3.30.160.60:FF:000427">
    <property type="entry name" value="Zinc finger with KRAB and SCAN domains 7"/>
    <property type="match status" value="1"/>
</dbReference>
<evidence type="ECO:0000256" key="10">
    <source>
        <dbReference type="ARBA" id="ARBA00023163"/>
    </source>
</evidence>
<keyword evidence="5" id="KW-0677">Repeat</keyword>
<keyword evidence="10" id="KW-0804">Transcription</keyword>
<dbReference type="FunFam" id="3.30.160.60:FF:002343">
    <property type="entry name" value="Zinc finger protein 33A"/>
    <property type="match status" value="1"/>
</dbReference>
<evidence type="ECO:0000313" key="18">
    <source>
        <dbReference type="Proteomes" id="UP001610411"/>
    </source>
</evidence>
<feature type="domain" description="C2H2-type" evidence="15">
    <location>
        <begin position="603"/>
        <end position="630"/>
    </location>
</feature>
<evidence type="ECO:0000256" key="9">
    <source>
        <dbReference type="ARBA" id="ARBA00023125"/>
    </source>
</evidence>
<comment type="function">
    <text evidence="1">May be involved in transcriptional regulation.</text>
</comment>
<dbReference type="EMBL" id="JBFSEQ010000001">
    <property type="protein sequence ID" value="KAL2803963.1"/>
    <property type="molecule type" value="Genomic_DNA"/>
</dbReference>
<dbReference type="InterPro" id="IPR013087">
    <property type="entry name" value="Znf_C2H2_type"/>
</dbReference>
<dbReference type="SUPFAM" id="SSF57667">
    <property type="entry name" value="beta-beta-alpha zinc fingers"/>
    <property type="match status" value="7"/>
</dbReference>
<feature type="compositionally biased region" description="Low complexity" evidence="14">
    <location>
        <begin position="160"/>
        <end position="178"/>
    </location>
</feature>
<comment type="subcellular location">
    <subcellularLocation>
        <location evidence="2 13">Nucleus</location>
    </subcellularLocation>
</comment>
<dbReference type="Pfam" id="PF00096">
    <property type="entry name" value="zf-C2H2"/>
    <property type="match status" value="13"/>
</dbReference>
<dbReference type="AlphaFoldDB" id="A0ABD2F4V5"/>
<keyword evidence="6 12" id="KW-0863">Zinc-finger</keyword>
<dbReference type="InterPro" id="IPR038269">
    <property type="entry name" value="SCAN_sf"/>
</dbReference>
<feature type="domain" description="C2H2-type" evidence="15">
    <location>
        <begin position="687"/>
        <end position="714"/>
    </location>
</feature>
<dbReference type="FunFam" id="3.30.160.60:FF:002254">
    <property type="entry name" value="Zinc finger protein 540"/>
    <property type="match status" value="1"/>
</dbReference>
<comment type="caution">
    <text evidence="17">The sequence shown here is derived from an EMBL/GenBank/DDBJ whole genome shotgun (WGS) entry which is preliminary data.</text>
</comment>
<gene>
    <name evidence="17" type="ORF">WCI35_000518</name>
</gene>
<dbReference type="FunFam" id="3.30.160.60:FF:000459">
    <property type="entry name" value="Zinc finger with KRAB and SCAN domains 1"/>
    <property type="match status" value="2"/>
</dbReference>
<dbReference type="PANTHER" id="PTHR24388:SF51">
    <property type="entry name" value="ZINC FINGER PROTEIN 281-RELATED"/>
    <property type="match status" value="1"/>
</dbReference>
<dbReference type="FunFam" id="3.30.160.60:FF:000002">
    <property type="entry name" value="Zinc finger protein 1 homolog"/>
    <property type="match status" value="1"/>
</dbReference>
<feature type="domain" description="SCAN box" evidence="16">
    <location>
        <begin position="54"/>
        <end position="136"/>
    </location>
</feature>
<feature type="domain" description="C2H2-type" evidence="15">
    <location>
        <begin position="379"/>
        <end position="406"/>
    </location>
</feature>
<dbReference type="GO" id="GO:1990837">
    <property type="term" value="F:sequence-specific double-stranded DNA binding"/>
    <property type="evidence" value="ECO:0007669"/>
    <property type="project" value="UniProtKB-ARBA"/>
</dbReference>
<evidence type="ECO:0000256" key="7">
    <source>
        <dbReference type="ARBA" id="ARBA00022833"/>
    </source>
</evidence>
<dbReference type="Pfam" id="PF02023">
    <property type="entry name" value="SCAN"/>
    <property type="match status" value="1"/>
</dbReference>
<evidence type="ECO:0000256" key="6">
    <source>
        <dbReference type="ARBA" id="ARBA00022771"/>
    </source>
</evidence>
<evidence type="ECO:0000256" key="12">
    <source>
        <dbReference type="PROSITE-ProRule" id="PRU00042"/>
    </source>
</evidence>
<dbReference type="Gene3D" id="1.10.4020.10">
    <property type="entry name" value="DNA breaking-rejoining enzymes"/>
    <property type="match status" value="1"/>
</dbReference>
<dbReference type="PROSITE" id="PS50804">
    <property type="entry name" value="SCAN_BOX"/>
    <property type="match status" value="1"/>
</dbReference>
<dbReference type="FunFam" id="3.30.160.60:FF:000352">
    <property type="entry name" value="zinc finger protein 3 homolog"/>
    <property type="match status" value="1"/>
</dbReference>
<evidence type="ECO:0000256" key="2">
    <source>
        <dbReference type="ARBA" id="ARBA00004123"/>
    </source>
</evidence>
<feature type="domain" description="C2H2-type" evidence="15">
    <location>
        <begin position="435"/>
        <end position="462"/>
    </location>
</feature>
<feature type="region of interest" description="Disordered" evidence="14">
    <location>
        <begin position="729"/>
        <end position="750"/>
    </location>
</feature>
<dbReference type="InterPro" id="IPR050527">
    <property type="entry name" value="Snail/Krueppel_Znf"/>
</dbReference>
<feature type="domain" description="C2H2-type" evidence="15">
    <location>
        <begin position="547"/>
        <end position="574"/>
    </location>
</feature>
<accession>A0ABD2F4V5</accession>
<evidence type="ECO:0000256" key="13">
    <source>
        <dbReference type="PROSITE-ProRule" id="PRU00187"/>
    </source>
</evidence>
<evidence type="ECO:0000256" key="1">
    <source>
        <dbReference type="ARBA" id="ARBA00003767"/>
    </source>
</evidence>
<comment type="similarity">
    <text evidence="3">Belongs to the krueppel C2H2-type zinc-finger protein family.</text>
</comment>
<evidence type="ECO:0000256" key="3">
    <source>
        <dbReference type="ARBA" id="ARBA00006991"/>
    </source>
</evidence>
<proteinExistence type="inferred from homology"/>
<feature type="domain" description="C2H2-type" evidence="15">
    <location>
        <begin position="575"/>
        <end position="602"/>
    </location>
</feature>
<keyword evidence="18" id="KW-1185">Reference proteome</keyword>
<feature type="domain" description="C2H2-type" evidence="15">
    <location>
        <begin position="407"/>
        <end position="434"/>
    </location>
</feature>
<feature type="compositionally biased region" description="Basic and acidic residues" evidence="14">
    <location>
        <begin position="346"/>
        <end position="360"/>
    </location>
</feature>
<dbReference type="SUPFAM" id="SSF109640">
    <property type="entry name" value="KRAB domain (Kruppel-associated box)"/>
    <property type="match status" value="1"/>
</dbReference>
<dbReference type="FunFam" id="1.10.4020.10:FF:000001">
    <property type="entry name" value="zinc finger protein 263 isoform X1"/>
    <property type="match status" value="1"/>
</dbReference>
<sequence length="750" mass="84655">MTTEGKGTLGLMPRSAVFQKQEGRLTVKQEPESQTWGQGCSLQKNHPPICEIFRLHFRQLCYHEMSGPQETLSRLRELCRWWLMPEVHTKEQILELLVLEQFLSILPGELRTWVQLHHPESGEEAVAVVEDFQRHLNGSGEVSTPAQEQEMHLEETTALGTTKESPPTSPPSGGSASGAHLEPPHDAGARHLPNGHFAQLASPEVPALPHVGNSGDQAAATVLQMVRPQDIAVYEDLFVDYTEKKWKGLAPYRNMMVENYRSTGSLAGENRMECSELTLKQEISDGSEASNRMPGGLFGLISRGPEAGGVSKNTFKKLEGQPSDEEGSRLESDFLEITDEDKKKSTKDRCEDYKELEEHPNLSLSPSKHEGTLKGQKSYQCDECGKAFNRSSHLIGHQRIHTGEKPYECNECGKTFRQTSQLIVHLRTHTGEKPYECSECGKTYRHSSHLIQHQRLHNGEKPYKCNECAKAFTQSSRLIDHQRTHTGEKPYECKECGEAFIRSKSLVRHQVLHSGKKPYKCNECGRAFCSNRNLTDHQRIHTGEKPYECNECGKAFSRSKCLIRHQSLHTGEKPYKCSQCGKAFNQNSQLVDHERIHSGEKPFECSECGKAFSLSKCLIRHQRLHTGEKPYKCNECGKSFNQNSHLIIHQRIHTGEKPYECNECGKVFSYSSSLMVHQRTHTGEKPYKCHDCGKAFSDSSQLIVHQRVHTGEKPYECSECGKAFSQRSTFNHHQRTHTGEKPSGVARSVS</sequence>
<dbReference type="FunFam" id="3.30.160.60:FF:000537">
    <property type="entry name" value="Zinc finger with KRAB and SCAN domains 7"/>
    <property type="match status" value="2"/>
</dbReference>
<dbReference type="FunFam" id="3.30.160.60:FF:000295">
    <property type="entry name" value="zinc finger protein 19"/>
    <property type="match status" value="1"/>
</dbReference>
<dbReference type="FunFam" id="3.30.160.60:FF:000824">
    <property type="entry name" value="Zinc finger protein 184"/>
    <property type="match status" value="1"/>
</dbReference>
<dbReference type="InterPro" id="IPR003309">
    <property type="entry name" value="SCAN_dom"/>
</dbReference>
<dbReference type="SMART" id="SM00431">
    <property type="entry name" value="SCAN"/>
    <property type="match status" value="1"/>
</dbReference>
<evidence type="ECO:0000256" key="14">
    <source>
        <dbReference type="SAM" id="MobiDB-lite"/>
    </source>
</evidence>
<feature type="domain" description="C2H2-type" evidence="15">
    <location>
        <begin position="463"/>
        <end position="490"/>
    </location>
</feature>
<dbReference type="PANTHER" id="PTHR24388">
    <property type="entry name" value="ZINC FINGER PROTEIN"/>
    <property type="match status" value="1"/>
</dbReference>
<evidence type="ECO:0000256" key="5">
    <source>
        <dbReference type="ARBA" id="ARBA00022737"/>
    </source>
</evidence>
<reference evidence="17 18" key="1">
    <citation type="journal article" date="2024" name="G3 (Bethesda)">
        <title>A hybrid genome assembly of the endangered aye-aye (Daubentonia madagascariensis).</title>
        <authorList>
            <person name="Versoza C.J."/>
            <person name="Pfeifer S.P."/>
        </authorList>
    </citation>
    <scope>NUCLEOTIDE SEQUENCE [LARGE SCALE GENOMIC DNA]</scope>
    <source>
        <strain evidence="17">6821</strain>
    </source>
</reference>
<evidence type="ECO:0000259" key="15">
    <source>
        <dbReference type="PROSITE" id="PS50157"/>
    </source>
</evidence>
<dbReference type="FunFam" id="3.30.160.60:FF:000512">
    <property type="entry name" value="zinc finger protein 197 isoform X1"/>
    <property type="match status" value="1"/>
</dbReference>
<evidence type="ECO:0000256" key="11">
    <source>
        <dbReference type="ARBA" id="ARBA00023242"/>
    </source>
</evidence>
<evidence type="ECO:0000256" key="8">
    <source>
        <dbReference type="ARBA" id="ARBA00023015"/>
    </source>
</evidence>
<dbReference type="InterPro" id="IPR036051">
    <property type="entry name" value="KRAB_dom_sf"/>
</dbReference>
<name>A0ABD2F4V5_DAUMA</name>
<dbReference type="Gene3D" id="3.30.160.60">
    <property type="entry name" value="Classic Zinc Finger"/>
    <property type="match status" value="13"/>
</dbReference>
<dbReference type="Proteomes" id="UP001610411">
    <property type="component" value="Unassembled WGS sequence"/>
</dbReference>
<keyword evidence="7" id="KW-0862">Zinc</keyword>
<feature type="region of interest" description="Disordered" evidence="14">
    <location>
        <begin position="346"/>
        <end position="374"/>
    </location>
</feature>
<feature type="domain" description="C2H2-type" evidence="15">
    <location>
        <begin position="631"/>
        <end position="658"/>
    </location>
</feature>
<keyword evidence="11 13" id="KW-0539">Nucleus</keyword>
<dbReference type="SUPFAM" id="SSF47353">
    <property type="entry name" value="Retrovirus capsid dimerization domain-like"/>
    <property type="match status" value="1"/>
</dbReference>
<keyword evidence="9" id="KW-0238">DNA-binding</keyword>
<feature type="domain" description="C2H2-type" evidence="15">
    <location>
        <begin position="519"/>
        <end position="546"/>
    </location>
</feature>
<dbReference type="GO" id="GO:0008270">
    <property type="term" value="F:zinc ion binding"/>
    <property type="evidence" value="ECO:0007669"/>
    <property type="project" value="UniProtKB-KW"/>
</dbReference>
<feature type="domain" description="C2H2-type" evidence="15">
    <location>
        <begin position="659"/>
        <end position="686"/>
    </location>
</feature>
<dbReference type="CDD" id="cd07936">
    <property type="entry name" value="SCAN"/>
    <property type="match status" value="1"/>
</dbReference>
<dbReference type="PROSITE" id="PS50157">
    <property type="entry name" value="ZINC_FINGER_C2H2_2"/>
    <property type="match status" value="13"/>
</dbReference>
<feature type="domain" description="C2H2-type" evidence="15">
    <location>
        <begin position="715"/>
        <end position="742"/>
    </location>
</feature>
<keyword evidence="4" id="KW-0479">Metal-binding</keyword>
<feature type="domain" description="C2H2-type" evidence="15">
    <location>
        <begin position="491"/>
        <end position="518"/>
    </location>
</feature>
<evidence type="ECO:0000256" key="4">
    <source>
        <dbReference type="ARBA" id="ARBA00022723"/>
    </source>
</evidence>
<dbReference type="EMBL" id="JBFSEQ010000001">
    <property type="protein sequence ID" value="KAL2803964.1"/>
    <property type="molecule type" value="Genomic_DNA"/>
</dbReference>
<keyword evidence="8" id="KW-0805">Transcription regulation</keyword>
<dbReference type="FunFam" id="3.30.160.60:FF:000016">
    <property type="entry name" value="zinc finger protein 37 homolog"/>
    <property type="match status" value="1"/>
</dbReference>